<proteinExistence type="predicted"/>
<dbReference type="EMBL" id="JBEZNA010000016">
    <property type="protein sequence ID" value="MEU9577572.1"/>
    <property type="molecule type" value="Genomic_DNA"/>
</dbReference>
<evidence type="ECO:0000259" key="1">
    <source>
        <dbReference type="Pfam" id="PF25199"/>
    </source>
</evidence>
<dbReference type="Gene3D" id="3.40.50.300">
    <property type="entry name" value="P-loop containing nucleotide triphosphate hydrolases"/>
    <property type="match status" value="1"/>
</dbReference>
<keyword evidence="3" id="KW-1185">Reference proteome</keyword>
<name>A0ABV3EMZ7_9ACTN</name>
<dbReference type="Proteomes" id="UP001551584">
    <property type="component" value="Unassembled WGS sequence"/>
</dbReference>
<dbReference type="GO" id="GO:0005524">
    <property type="term" value="F:ATP binding"/>
    <property type="evidence" value="ECO:0007669"/>
    <property type="project" value="UniProtKB-KW"/>
</dbReference>
<feature type="domain" description="Novel STAND NTPase 5" evidence="1">
    <location>
        <begin position="551"/>
        <end position="689"/>
    </location>
</feature>
<dbReference type="InterPro" id="IPR027417">
    <property type="entry name" value="P-loop_NTPase"/>
</dbReference>
<reference evidence="2 3" key="1">
    <citation type="submission" date="2024-06" db="EMBL/GenBank/DDBJ databases">
        <title>The Natural Products Discovery Center: Release of the First 8490 Sequenced Strains for Exploring Actinobacteria Biosynthetic Diversity.</title>
        <authorList>
            <person name="Kalkreuter E."/>
            <person name="Kautsar S.A."/>
            <person name="Yang D."/>
            <person name="Bader C.D."/>
            <person name="Teijaro C.N."/>
            <person name="Fluegel L."/>
            <person name="Davis C.M."/>
            <person name="Simpson J.R."/>
            <person name="Lauterbach L."/>
            <person name="Steele A.D."/>
            <person name="Gui C."/>
            <person name="Meng S."/>
            <person name="Li G."/>
            <person name="Viehrig K."/>
            <person name="Ye F."/>
            <person name="Su P."/>
            <person name="Kiefer A.F."/>
            <person name="Nichols A."/>
            <person name="Cepeda A.J."/>
            <person name="Yan W."/>
            <person name="Fan B."/>
            <person name="Jiang Y."/>
            <person name="Adhikari A."/>
            <person name="Zheng C.-J."/>
            <person name="Schuster L."/>
            <person name="Cowan T.M."/>
            <person name="Smanski M.J."/>
            <person name="Chevrette M.G."/>
            <person name="De Carvalho L.P.S."/>
            <person name="Shen B."/>
        </authorList>
    </citation>
    <scope>NUCLEOTIDE SEQUENCE [LARGE SCALE GENOMIC DNA]</scope>
    <source>
        <strain evidence="2 3">NPDC048117</strain>
    </source>
</reference>
<comment type="caution">
    <text evidence="2">The sequence shown here is derived from an EMBL/GenBank/DDBJ whole genome shotgun (WGS) entry which is preliminary data.</text>
</comment>
<sequence length="1076" mass="118625">MDAILALGGSGGDLASEELVFQLQDSCDTWDYQPHVVPVPGLGDRILPASRLLARSLTEDWGRDGPDLWAGNLTEDVVTPLETKVFADFTRWHRQATDSITGWRQGLLPGDGSVRLDAGGRTIGLVSLNTVFRMVTEEVGPDTAQCFSEQLDQAVGGDFADWTRDNDLTLLATGRSGALPDLPPESAPLVRVAGGGPRTNRWEVTSGNGSHHQLLVAKIGVGRAEVTDVSERRRIGTSLPRAASAVQPMHPAAEPEEPYDETAVLDAFQQNLSTGRMALVLVSGPESSPPITLDELHRRLAGALYPEVPAVLSYPLRETWAAARSLPDQVRARILDELRAPGGEAPATVHRLLRAPWHRVYDFTGTDLFSRARSKSPAGVSLVNACEENPGDKREALEVVMMHGLPLEGSAPPDFGDTDELPRGHPRRSWANRFRAELLERPAVFISLAADSPALWDALRVADRHVDRGGYPTFLVAPEGTATARARLRATGLQHIRMEPSGFVATQLAPGSPSYQQGKQLLSRAHESTVQGMGVERVDQLLADAREGDSTFLRGRDPHWGDIKAKQLAPRLSLFDEVLERTTPSAEGRLPVVLVKGSAGTGKTTTLMQVAHHLHQKHAWHVGWVDRGTQISSFAVANQVQQQNLEAVFVDDIDLFKSSASDFMRRLNDNGRRLVVAAIRSSRYNEIPAGFPAEVVNLNREITDDDLKKLIKTLDKNTLIADLKGLSRAARLDELKRMSEKGLLAAMIKAVTGSTLREKVVSEYDDLAEYGFEFQWAYAVVCIFNSETVFRSKDISSTSLLEILSYPDAPTHKDRLAVEGLKEMGLLITTTGQMLRSRQRTLADEVVTSALANRPADLEIVMLKLLSAYAEKARFIKDDKHPDRRTMIRLLNHSVLGGLFRDPAAARRTYQAAHDLLHDDRHYWLQRAEFEIDNSDFPTALSYVQAGQGCEGGENDRYLRTCSARLRLKWSAANPADRSLLEEACKAVDVLHGLVRGPQGRDTPHAFVALANDGARWLLKCSKSLGYQRYTDFLDLIRDDVSHQELYQGRNDVEAAARRFAGRLIALEERVPGLRL</sequence>
<dbReference type="Pfam" id="PF25199">
    <property type="entry name" value="nSTAND_NTPase5"/>
    <property type="match status" value="1"/>
</dbReference>
<dbReference type="InterPro" id="IPR057574">
    <property type="entry name" value="nSTAND_NTPase5_dom"/>
</dbReference>
<dbReference type="SUPFAM" id="SSF52540">
    <property type="entry name" value="P-loop containing nucleoside triphosphate hydrolases"/>
    <property type="match status" value="1"/>
</dbReference>
<gene>
    <name evidence="2" type="ORF">AB0D95_09950</name>
</gene>
<accession>A0ABV3EMZ7</accession>
<organism evidence="2 3">
    <name type="scientific">Streptomyces chilikensis</name>
    <dbReference type="NCBI Taxonomy" id="1194079"/>
    <lineage>
        <taxon>Bacteria</taxon>
        <taxon>Bacillati</taxon>
        <taxon>Actinomycetota</taxon>
        <taxon>Actinomycetes</taxon>
        <taxon>Kitasatosporales</taxon>
        <taxon>Streptomycetaceae</taxon>
        <taxon>Streptomyces</taxon>
    </lineage>
</organism>
<evidence type="ECO:0000313" key="3">
    <source>
        <dbReference type="Proteomes" id="UP001551584"/>
    </source>
</evidence>
<keyword evidence="2" id="KW-0547">Nucleotide-binding</keyword>
<evidence type="ECO:0000313" key="2">
    <source>
        <dbReference type="EMBL" id="MEU9577572.1"/>
    </source>
</evidence>
<protein>
    <submittedName>
        <fullName evidence="2">ATP-binding protein</fullName>
    </submittedName>
</protein>
<dbReference type="RefSeq" id="WP_359270890.1">
    <property type="nucleotide sequence ID" value="NZ_JBEZNA010000016.1"/>
</dbReference>
<keyword evidence="2" id="KW-0067">ATP-binding</keyword>